<proteinExistence type="predicted"/>
<organism evidence="1 2">
    <name type="scientific">Aureibacter tunicatorum</name>
    <dbReference type="NCBI Taxonomy" id="866807"/>
    <lineage>
        <taxon>Bacteria</taxon>
        <taxon>Pseudomonadati</taxon>
        <taxon>Bacteroidota</taxon>
        <taxon>Cytophagia</taxon>
        <taxon>Cytophagales</taxon>
        <taxon>Persicobacteraceae</taxon>
        <taxon>Aureibacter</taxon>
    </lineage>
</organism>
<reference evidence="1" key="1">
    <citation type="submission" date="2023-07" db="EMBL/GenBank/DDBJ databases">
        <title>Genomic Encyclopedia of Type Strains, Phase IV (KMG-IV): sequencing the most valuable type-strain genomes for metagenomic binning, comparative biology and taxonomic classification.</title>
        <authorList>
            <person name="Goeker M."/>
        </authorList>
    </citation>
    <scope>NUCLEOTIDE SEQUENCE</scope>
    <source>
        <strain evidence="1">DSM 26174</strain>
    </source>
</reference>
<evidence type="ECO:0000313" key="1">
    <source>
        <dbReference type="EMBL" id="MDR6241972.1"/>
    </source>
</evidence>
<name>A0AAE3XSV9_9BACT</name>
<keyword evidence="2" id="KW-1185">Reference proteome</keyword>
<dbReference type="RefSeq" id="WP_309943206.1">
    <property type="nucleotide sequence ID" value="NZ_AP025311.1"/>
</dbReference>
<dbReference type="Proteomes" id="UP001185092">
    <property type="component" value="Unassembled WGS sequence"/>
</dbReference>
<dbReference type="AlphaFoldDB" id="A0AAE3XSV9"/>
<sequence>MNGLILNDKFKLLITPMSASIPGQGKFVIDKSDLSIEPSSSNLSLSGDPVITAIKQPSGGLHGAINCTAVGPLLSDTENGNNFSDIMGNSEKITTDNSPVLLDNMAPVMCSCQGMYTLNGSKAPFKGSCQIKVLDAGQIKAKGL</sequence>
<evidence type="ECO:0000313" key="2">
    <source>
        <dbReference type="Proteomes" id="UP001185092"/>
    </source>
</evidence>
<protein>
    <submittedName>
        <fullName evidence="1">Uncharacterized protein</fullName>
    </submittedName>
</protein>
<comment type="caution">
    <text evidence="1">The sequence shown here is derived from an EMBL/GenBank/DDBJ whole genome shotgun (WGS) entry which is preliminary data.</text>
</comment>
<dbReference type="EMBL" id="JAVDQD010000014">
    <property type="protein sequence ID" value="MDR6241972.1"/>
    <property type="molecule type" value="Genomic_DNA"/>
</dbReference>
<gene>
    <name evidence="1" type="ORF">HNQ88_005059</name>
</gene>
<accession>A0AAE3XSV9</accession>